<accession>A0ABR9U5R0</accession>
<comment type="caution">
    <text evidence="1">The sequence shown here is derived from an EMBL/GenBank/DDBJ whole genome shotgun (WGS) entry which is preliminary data.</text>
</comment>
<protein>
    <submittedName>
        <fullName evidence="1">Uncharacterized protein</fullName>
    </submittedName>
</protein>
<reference evidence="1 2" key="1">
    <citation type="submission" date="2020-10" db="EMBL/GenBank/DDBJ databases">
        <authorList>
            <person name="Castelo-Branco R."/>
            <person name="Eusebio N."/>
            <person name="Adriana R."/>
            <person name="Vieira A."/>
            <person name="Brugerolle De Fraissinette N."/>
            <person name="Rezende De Castro R."/>
            <person name="Schneider M.P."/>
            <person name="Vasconcelos V."/>
            <person name="Leao P.N."/>
        </authorList>
    </citation>
    <scope>NUCLEOTIDE SEQUENCE [LARGE SCALE GENOMIC DNA]</scope>
    <source>
        <strain evidence="1 2">LEGE 06226</strain>
    </source>
</reference>
<gene>
    <name evidence="1" type="ORF">IQ236_00930</name>
</gene>
<evidence type="ECO:0000313" key="2">
    <source>
        <dbReference type="Proteomes" id="UP000640725"/>
    </source>
</evidence>
<organism evidence="1 2">
    <name type="scientific">Planktothrix mougeotii LEGE 06226</name>
    <dbReference type="NCBI Taxonomy" id="1828728"/>
    <lineage>
        <taxon>Bacteria</taxon>
        <taxon>Bacillati</taxon>
        <taxon>Cyanobacteriota</taxon>
        <taxon>Cyanophyceae</taxon>
        <taxon>Oscillatoriophycideae</taxon>
        <taxon>Oscillatoriales</taxon>
        <taxon>Microcoleaceae</taxon>
        <taxon>Planktothrix</taxon>
    </lineage>
</organism>
<dbReference type="RefSeq" id="WP_193867534.1">
    <property type="nucleotide sequence ID" value="NZ_JADEWU010000001.1"/>
</dbReference>
<name>A0ABR9U5R0_9CYAN</name>
<evidence type="ECO:0000313" key="1">
    <source>
        <dbReference type="EMBL" id="MBE9141785.1"/>
    </source>
</evidence>
<dbReference type="Proteomes" id="UP000640725">
    <property type="component" value="Unassembled WGS sequence"/>
</dbReference>
<keyword evidence="2" id="KW-1185">Reference proteome</keyword>
<proteinExistence type="predicted"/>
<dbReference type="EMBL" id="JADEWU010000001">
    <property type="protein sequence ID" value="MBE9141785.1"/>
    <property type="molecule type" value="Genomic_DNA"/>
</dbReference>
<sequence>MTQEIRQKIVTLAQQLPDELLPKALASLNSIAEKAQKTPSEHSSTLNQPEFDKVMQIYKQGSEKYKNALRELAK</sequence>